<dbReference type="STRING" id="1185876.BN8_03679"/>
<feature type="compositionally biased region" description="Basic residues" evidence="1">
    <location>
        <begin position="75"/>
        <end position="84"/>
    </location>
</feature>
<proteinExistence type="predicted"/>
<dbReference type="EMBL" id="CAIT01000007">
    <property type="protein sequence ID" value="CCH54503.1"/>
    <property type="molecule type" value="Genomic_DNA"/>
</dbReference>
<feature type="region of interest" description="Disordered" evidence="1">
    <location>
        <begin position="60"/>
        <end position="84"/>
    </location>
</feature>
<accession>I2GKS7</accession>
<dbReference type="AlphaFoldDB" id="I2GKS7"/>
<dbReference type="RefSeq" id="WP_009283081.1">
    <property type="nucleotide sequence ID" value="NZ_CAIT01000007.1"/>
</dbReference>
<comment type="caution">
    <text evidence="2">The sequence shown here is derived from an EMBL/GenBank/DDBJ whole genome shotgun (WGS) entry which is preliminary data.</text>
</comment>
<evidence type="ECO:0000313" key="2">
    <source>
        <dbReference type="EMBL" id="CCH54503.1"/>
    </source>
</evidence>
<name>I2GKS7_9BACT</name>
<organism evidence="2 3">
    <name type="scientific">Fibrisoma limi BUZ 3</name>
    <dbReference type="NCBI Taxonomy" id="1185876"/>
    <lineage>
        <taxon>Bacteria</taxon>
        <taxon>Pseudomonadati</taxon>
        <taxon>Bacteroidota</taxon>
        <taxon>Cytophagia</taxon>
        <taxon>Cytophagales</taxon>
        <taxon>Spirosomataceae</taxon>
        <taxon>Fibrisoma</taxon>
    </lineage>
</organism>
<keyword evidence="3" id="KW-1185">Reference proteome</keyword>
<sequence>MASERESVAYWLGRFPGQGYSTGQMLYMIDELEHDPPLPPGLSAAEVSARLNALYQLTGRKPKATPISNPVNPIKRPRTAKARR</sequence>
<evidence type="ECO:0000256" key="1">
    <source>
        <dbReference type="SAM" id="MobiDB-lite"/>
    </source>
</evidence>
<reference evidence="2 3" key="1">
    <citation type="journal article" date="2012" name="J. Bacteriol.">
        <title>Genome Sequence of the Filamentous Bacterium Fibrisoma limi BUZ 3T.</title>
        <authorList>
            <person name="Filippini M."/>
            <person name="Qi W."/>
            <person name="Jaenicke S."/>
            <person name="Goesmann A."/>
            <person name="Smits T.H."/>
            <person name="Bagheri H.C."/>
        </authorList>
    </citation>
    <scope>NUCLEOTIDE SEQUENCE [LARGE SCALE GENOMIC DNA]</scope>
    <source>
        <strain evidence="3">BUZ 3T</strain>
    </source>
</reference>
<evidence type="ECO:0000313" key="3">
    <source>
        <dbReference type="Proteomes" id="UP000009309"/>
    </source>
</evidence>
<gene>
    <name evidence="2" type="ORF">BN8_03679</name>
</gene>
<dbReference type="Proteomes" id="UP000009309">
    <property type="component" value="Unassembled WGS sequence"/>
</dbReference>
<protein>
    <submittedName>
        <fullName evidence="2">Uncharacterized protein</fullName>
    </submittedName>
</protein>